<evidence type="ECO:0000313" key="1">
    <source>
        <dbReference type="EMBL" id="GGH35369.1"/>
    </source>
</evidence>
<proteinExistence type="predicted"/>
<dbReference type="EMBL" id="BMJY01000001">
    <property type="protein sequence ID" value="GGH35369.1"/>
    <property type="molecule type" value="Genomic_DNA"/>
</dbReference>
<name>A0A917MKL2_9MICO</name>
<evidence type="ECO:0000313" key="2">
    <source>
        <dbReference type="Proteomes" id="UP000657592"/>
    </source>
</evidence>
<dbReference type="SUPFAM" id="SSF53649">
    <property type="entry name" value="Alkaline phosphatase-like"/>
    <property type="match status" value="1"/>
</dbReference>
<dbReference type="InterPro" id="IPR002591">
    <property type="entry name" value="Phosphodiest/P_Trfase"/>
</dbReference>
<dbReference type="Pfam" id="PF01663">
    <property type="entry name" value="Phosphodiest"/>
    <property type="match status" value="1"/>
</dbReference>
<dbReference type="AlphaFoldDB" id="A0A917MKL2"/>
<accession>A0A917MKL2</accession>
<organism evidence="1 2">
    <name type="scientific">Microbacterium album</name>
    <dbReference type="NCBI Taxonomy" id="2053191"/>
    <lineage>
        <taxon>Bacteria</taxon>
        <taxon>Bacillati</taxon>
        <taxon>Actinomycetota</taxon>
        <taxon>Actinomycetes</taxon>
        <taxon>Micrococcales</taxon>
        <taxon>Microbacteriaceae</taxon>
        <taxon>Microbacterium</taxon>
    </lineage>
</organism>
<comment type="caution">
    <text evidence="1">The sequence shown here is derived from an EMBL/GenBank/DDBJ whole genome shotgun (WGS) entry which is preliminary data.</text>
</comment>
<protein>
    <submittedName>
        <fullName evidence="1">Nucleotide pyrophosphatase</fullName>
    </submittedName>
</protein>
<dbReference type="RefSeq" id="WP_188754534.1">
    <property type="nucleotide sequence ID" value="NZ_BMJY01000001.1"/>
</dbReference>
<keyword evidence="2" id="KW-1185">Reference proteome</keyword>
<dbReference type="PANTHER" id="PTHR10151:SF120">
    <property type="entry name" value="BIS(5'-ADENOSYL)-TRIPHOSPHATASE"/>
    <property type="match status" value="1"/>
</dbReference>
<gene>
    <name evidence="1" type="ORF">GCM10010921_03720</name>
</gene>
<dbReference type="InterPro" id="IPR017850">
    <property type="entry name" value="Alkaline_phosphatase_core_sf"/>
</dbReference>
<reference evidence="1" key="2">
    <citation type="submission" date="2020-09" db="EMBL/GenBank/DDBJ databases">
        <authorList>
            <person name="Sun Q."/>
            <person name="Zhou Y."/>
        </authorList>
    </citation>
    <scope>NUCLEOTIDE SEQUENCE</scope>
    <source>
        <strain evidence="1">CGMCC 1.15794</strain>
    </source>
</reference>
<sequence>MPSIVPTGPRAARSLTGVAADLLSSLGGDAAELPAARSAVLIVIDGLGALQLRGHAGHARRLAALMGKKDVARTVFPSTTAAALTSTLTGVAPGEHGLVGYRTLDPAQGRLANQLNGYERDGLDPATWQRMPTVFERAAAHGRRTFAVGLAEYARSGFTAAILRGAEYVPADDTRMRVRLAYDLAAREPGSLVYCYLPEVDKAGHRYGIASEEWLAALEDVDAAFGVEPHGDVGVLVTADHGMVDVPRHRHVLLADGDPRLDGVAHLGGEPRLLHVYLAPGVDARAAARVWSAESGRAADVSTREQAIADGLFGDVHADVRARIGDVIVAARGTWAFYDDRLEDKHAQDMIGQHGSTTPEETIVPYLRLGAYAVG</sequence>
<dbReference type="Gene3D" id="3.40.720.10">
    <property type="entry name" value="Alkaline Phosphatase, subunit A"/>
    <property type="match status" value="1"/>
</dbReference>
<reference evidence="1" key="1">
    <citation type="journal article" date="2014" name="Int. J. Syst. Evol. Microbiol.">
        <title>Complete genome sequence of Corynebacterium casei LMG S-19264T (=DSM 44701T), isolated from a smear-ripened cheese.</title>
        <authorList>
            <consortium name="US DOE Joint Genome Institute (JGI-PGF)"/>
            <person name="Walter F."/>
            <person name="Albersmeier A."/>
            <person name="Kalinowski J."/>
            <person name="Ruckert C."/>
        </authorList>
    </citation>
    <scope>NUCLEOTIDE SEQUENCE</scope>
    <source>
        <strain evidence="1">CGMCC 1.15794</strain>
    </source>
</reference>
<dbReference type="Proteomes" id="UP000657592">
    <property type="component" value="Unassembled WGS sequence"/>
</dbReference>
<dbReference type="GO" id="GO:0016787">
    <property type="term" value="F:hydrolase activity"/>
    <property type="evidence" value="ECO:0007669"/>
    <property type="project" value="UniProtKB-ARBA"/>
</dbReference>
<dbReference type="PANTHER" id="PTHR10151">
    <property type="entry name" value="ECTONUCLEOTIDE PYROPHOSPHATASE/PHOSPHODIESTERASE"/>
    <property type="match status" value="1"/>
</dbReference>